<keyword evidence="2" id="KW-1185">Reference proteome</keyword>
<gene>
    <name evidence="1" type="ORF">SAMN05216360_1236</name>
</gene>
<evidence type="ECO:0000313" key="1">
    <source>
        <dbReference type="EMBL" id="SDO44419.1"/>
    </source>
</evidence>
<dbReference type="Proteomes" id="UP000198704">
    <property type="component" value="Unassembled WGS sequence"/>
</dbReference>
<evidence type="ECO:0000313" key="2">
    <source>
        <dbReference type="Proteomes" id="UP000198704"/>
    </source>
</evidence>
<name>A0A1H0JLW2_9HYPH</name>
<dbReference type="AlphaFoldDB" id="A0A1H0JLW2"/>
<dbReference type="RefSeq" id="WP_091721800.1">
    <property type="nucleotide sequence ID" value="NZ_FNHS01000023.1"/>
</dbReference>
<organism evidence="1 2">
    <name type="scientific">Methylobacterium phyllostachyos</name>
    <dbReference type="NCBI Taxonomy" id="582672"/>
    <lineage>
        <taxon>Bacteria</taxon>
        <taxon>Pseudomonadati</taxon>
        <taxon>Pseudomonadota</taxon>
        <taxon>Alphaproteobacteria</taxon>
        <taxon>Hyphomicrobiales</taxon>
        <taxon>Methylobacteriaceae</taxon>
        <taxon>Methylobacterium</taxon>
    </lineage>
</organism>
<dbReference type="EMBL" id="FNHS01000023">
    <property type="protein sequence ID" value="SDO44419.1"/>
    <property type="molecule type" value="Genomic_DNA"/>
</dbReference>
<reference evidence="2" key="1">
    <citation type="submission" date="2016-10" db="EMBL/GenBank/DDBJ databases">
        <authorList>
            <person name="Varghese N."/>
            <person name="Submissions S."/>
        </authorList>
    </citation>
    <scope>NUCLEOTIDE SEQUENCE [LARGE SCALE GENOMIC DNA]</scope>
    <source>
        <strain evidence="2">BL47</strain>
    </source>
</reference>
<sequence>MVADAPAPDAGSLLREIVSMRAEVAEMVRREQQAEGLACEMLMRLEKHWNRMRDDSARLASGVDQIRGDLPLGEDRILAALAKVQTRIARDGPGNT</sequence>
<accession>A0A1H0JLW2</accession>
<dbReference type="STRING" id="582672.SAMN05216360_1236"/>
<protein>
    <submittedName>
        <fullName evidence="1">Uncharacterized protein</fullName>
    </submittedName>
</protein>
<proteinExistence type="predicted"/>